<sequence length="170" mass="19072">MAMVMAHSPHPDLNDYIGFIADWNAVVVGMLLVGLGALMGLVTVSRHGRLYGTVTAMRASVDSCHARIRSHILFTRPGGRLSSLVNLQGSDLVTRHQQRCIQRLERAEATAVQWLEKKLNVPEGSPLVTRPVMGVPIRLWYYAWMKLVLEDRLRLAAGEITWRGETRDET</sequence>
<evidence type="ECO:0000313" key="2">
    <source>
        <dbReference type="EMBL" id="KZV83103.1"/>
    </source>
</evidence>
<dbReference type="Proteomes" id="UP000077266">
    <property type="component" value="Unassembled WGS sequence"/>
</dbReference>
<name>A0A165CTS5_EXIGL</name>
<feature type="transmembrane region" description="Helical" evidence="1">
    <location>
        <begin position="20"/>
        <end position="42"/>
    </location>
</feature>
<organism evidence="2 3">
    <name type="scientific">Exidia glandulosa HHB12029</name>
    <dbReference type="NCBI Taxonomy" id="1314781"/>
    <lineage>
        <taxon>Eukaryota</taxon>
        <taxon>Fungi</taxon>
        <taxon>Dikarya</taxon>
        <taxon>Basidiomycota</taxon>
        <taxon>Agaricomycotina</taxon>
        <taxon>Agaricomycetes</taxon>
        <taxon>Auriculariales</taxon>
        <taxon>Exidiaceae</taxon>
        <taxon>Exidia</taxon>
    </lineage>
</organism>
<dbReference type="InParanoid" id="A0A165CTS5"/>
<protein>
    <submittedName>
        <fullName evidence="2">Uncharacterized protein</fullName>
    </submittedName>
</protein>
<reference evidence="2 3" key="1">
    <citation type="journal article" date="2016" name="Mol. Biol. Evol.">
        <title>Comparative Genomics of Early-Diverging Mushroom-Forming Fungi Provides Insights into the Origins of Lignocellulose Decay Capabilities.</title>
        <authorList>
            <person name="Nagy L.G."/>
            <person name="Riley R."/>
            <person name="Tritt A."/>
            <person name="Adam C."/>
            <person name="Daum C."/>
            <person name="Floudas D."/>
            <person name="Sun H."/>
            <person name="Yadav J.S."/>
            <person name="Pangilinan J."/>
            <person name="Larsson K.H."/>
            <person name="Matsuura K."/>
            <person name="Barry K."/>
            <person name="Labutti K."/>
            <person name="Kuo R."/>
            <person name="Ohm R.A."/>
            <person name="Bhattacharya S.S."/>
            <person name="Shirouzu T."/>
            <person name="Yoshinaga Y."/>
            <person name="Martin F.M."/>
            <person name="Grigoriev I.V."/>
            <person name="Hibbett D.S."/>
        </authorList>
    </citation>
    <scope>NUCLEOTIDE SEQUENCE [LARGE SCALE GENOMIC DNA]</scope>
    <source>
        <strain evidence="2 3">HHB12029</strain>
    </source>
</reference>
<evidence type="ECO:0000256" key="1">
    <source>
        <dbReference type="SAM" id="Phobius"/>
    </source>
</evidence>
<keyword evidence="1" id="KW-0812">Transmembrane</keyword>
<gene>
    <name evidence="2" type="ORF">EXIGLDRAFT_701875</name>
</gene>
<keyword evidence="1" id="KW-0472">Membrane</keyword>
<keyword evidence="3" id="KW-1185">Reference proteome</keyword>
<dbReference type="AlphaFoldDB" id="A0A165CTS5"/>
<dbReference type="EMBL" id="KV426288">
    <property type="protein sequence ID" value="KZV83103.1"/>
    <property type="molecule type" value="Genomic_DNA"/>
</dbReference>
<keyword evidence="1" id="KW-1133">Transmembrane helix</keyword>
<proteinExistence type="predicted"/>
<accession>A0A165CTS5</accession>
<evidence type="ECO:0000313" key="3">
    <source>
        <dbReference type="Proteomes" id="UP000077266"/>
    </source>
</evidence>